<protein>
    <submittedName>
        <fullName evidence="3">AlNc14C109G6314 protein</fullName>
    </submittedName>
</protein>
<evidence type="ECO:0000256" key="1">
    <source>
        <dbReference type="PROSITE-ProRule" id="PRU00047"/>
    </source>
</evidence>
<keyword evidence="1" id="KW-0863">Zinc-finger</keyword>
<name>F0WIB0_9STRA</name>
<proteinExistence type="predicted"/>
<dbReference type="PROSITE" id="PS50158">
    <property type="entry name" value="ZF_CCHC"/>
    <property type="match status" value="1"/>
</dbReference>
<dbReference type="EMBL" id="FR824154">
    <property type="protein sequence ID" value="CCA20989.1"/>
    <property type="molecule type" value="Genomic_DNA"/>
</dbReference>
<evidence type="ECO:0000313" key="3">
    <source>
        <dbReference type="EMBL" id="CCA20989.1"/>
    </source>
</evidence>
<dbReference type="HOGENOM" id="CLU_1809763_0_0_1"/>
<dbReference type="Gene3D" id="4.10.60.10">
    <property type="entry name" value="Zinc finger, CCHC-type"/>
    <property type="match status" value="1"/>
</dbReference>
<accession>F0WIB0</accession>
<dbReference type="SUPFAM" id="SSF57756">
    <property type="entry name" value="Retrovirus zinc finger-like domains"/>
    <property type="match status" value="1"/>
</dbReference>
<dbReference type="GO" id="GO:0008270">
    <property type="term" value="F:zinc ion binding"/>
    <property type="evidence" value="ECO:0007669"/>
    <property type="project" value="UniProtKB-KW"/>
</dbReference>
<dbReference type="SMART" id="SM00343">
    <property type="entry name" value="ZnF_C2HC"/>
    <property type="match status" value="1"/>
</dbReference>
<dbReference type="InterPro" id="IPR001878">
    <property type="entry name" value="Znf_CCHC"/>
</dbReference>
<feature type="domain" description="CCHC-type" evidence="2">
    <location>
        <begin position="45"/>
        <end position="60"/>
    </location>
</feature>
<dbReference type="GO" id="GO:0003676">
    <property type="term" value="F:nucleic acid binding"/>
    <property type="evidence" value="ECO:0007669"/>
    <property type="project" value="InterPro"/>
</dbReference>
<dbReference type="Pfam" id="PF00098">
    <property type="entry name" value="zf-CCHC"/>
    <property type="match status" value="1"/>
</dbReference>
<dbReference type="AlphaFoldDB" id="F0WIB0"/>
<organism evidence="3">
    <name type="scientific">Albugo laibachii Nc14</name>
    <dbReference type="NCBI Taxonomy" id="890382"/>
    <lineage>
        <taxon>Eukaryota</taxon>
        <taxon>Sar</taxon>
        <taxon>Stramenopiles</taxon>
        <taxon>Oomycota</taxon>
        <taxon>Peronosporomycetes</taxon>
        <taxon>Albuginales</taxon>
        <taxon>Albuginaceae</taxon>
        <taxon>Albugo</taxon>
    </lineage>
</organism>
<gene>
    <name evidence="3" type="primary">AlNc14C109G6314</name>
    <name evidence="3" type="ORF">ALNC14_071320</name>
</gene>
<sequence length="143" mass="16344">MAEEVRQNESSRIEETTAMFVNKKKKKGVATRQREGRQKGFPGACFKCGRIGHYESDCRSSGKASGWDADQSNVAFNVMKCVTSENWIMDRGASANMSKVRAVLIDYTEMKATRNKLCAKRRKFQGAWAWNGRNTCMDRYYMD</sequence>
<dbReference type="InterPro" id="IPR036875">
    <property type="entry name" value="Znf_CCHC_sf"/>
</dbReference>
<keyword evidence="1" id="KW-0479">Metal-binding</keyword>
<keyword evidence="1" id="KW-0862">Zinc</keyword>
<reference evidence="3" key="2">
    <citation type="submission" date="2011-02" db="EMBL/GenBank/DDBJ databases">
        <authorList>
            <person name="MacLean D."/>
        </authorList>
    </citation>
    <scope>NUCLEOTIDE SEQUENCE</scope>
</reference>
<evidence type="ECO:0000259" key="2">
    <source>
        <dbReference type="PROSITE" id="PS50158"/>
    </source>
</evidence>
<reference evidence="3" key="1">
    <citation type="journal article" date="2011" name="PLoS Biol.">
        <title>Gene gain and loss during evolution of obligate parasitism in the white rust pathogen of Arabidopsis thaliana.</title>
        <authorList>
            <person name="Kemen E."/>
            <person name="Gardiner A."/>
            <person name="Schultz-Larsen T."/>
            <person name="Kemen A.C."/>
            <person name="Balmuth A.L."/>
            <person name="Robert-Seilaniantz A."/>
            <person name="Bailey K."/>
            <person name="Holub E."/>
            <person name="Studholme D.J."/>
            <person name="Maclean D."/>
            <person name="Jones J.D."/>
        </authorList>
    </citation>
    <scope>NUCLEOTIDE SEQUENCE</scope>
</reference>